<dbReference type="InterPro" id="IPR001839">
    <property type="entry name" value="TGF-b_C"/>
</dbReference>
<comment type="subcellular location">
    <subcellularLocation>
        <location evidence="1">Secreted</location>
    </subcellularLocation>
</comment>
<dbReference type="Proteomes" id="UP000524007">
    <property type="component" value="Unassembled WGS sequence"/>
</dbReference>
<keyword evidence="5" id="KW-0964">Secreted</keyword>
<evidence type="ECO:0000256" key="13">
    <source>
        <dbReference type="SAM" id="MobiDB-lite"/>
    </source>
</evidence>
<evidence type="ECO:0000256" key="7">
    <source>
        <dbReference type="ARBA" id="ARBA00022703"/>
    </source>
</evidence>
<feature type="region of interest" description="Disordered" evidence="13">
    <location>
        <begin position="34"/>
        <end position="67"/>
    </location>
</feature>
<accession>A0A7L1ZFL7</accession>
<evidence type="ECO:0000256" key="4">
    <source>
        <dbReference type="ARBA" id="ARBA00022473"/>
    </source>
</evidence>
<dbReference type="EMBL" id="VXBY01000449">
    <property type="protein sequence ID" value="NXP33786.1"/>
    <property type="molecule type" value="Genomic_DNA"/>
</dbReference>
<dbReference type="Pfam" id="PF00688">
    <property type="entry name" value="TGFb_propeptide"/>
    <property type="match status" value="1"/>
</dbReference>
<reference evidence="16 17" key="1">
    <citation type="submission" date="2019-09" db="EMBL/GenBank/DDBJ databases">
        <title>Bird 10,000 Genomes (B10K) Project - Family phase.</title>
        <authorList>
            <person name="Zhang G."/>
        </authorList>
    </citation>
    <scope>NUCLEOTIDE SEQUENCE [LARGE SCALE GENOMIC DNA]</scope>
    <source>
        <strain evidence="16">B10K-DU-002-43</strain>
        <tissue evidence="16">Muscle</tissue>
    </source>
</reference>
<dbReference type="InterPro" id="IPR029034">
    <property type="entry name" value="Cystine-knot_cytokine"/>
</dbReference>
<dbReference type="Gene3D" id="2.60.120.970">
    <property type="match status" value="1"/>
</dbReference>
<dbReference type="InterPro" id="IPR001111">
    <property type="entry name" value="TGF-b_propeptide"/>
</dbReference>
<feature type="compositionally biased region" description="Basic and acidic residues" evidence="13">
    <location>
        <begin position="49"/>
        <end position="67"/>
    </location>
</feature>
<comment type="subunit">
    <text evidence="3">Homodimer; disulfide-linked.</text>
</comment>
<name>A0A7L1ZFL7_LEILU</name>
<keyword evidence="6" id="KW-0165">Cleavage on pair of basic residues</keyword>
<feature type="signal peptide" evidence="14">
    <location>
        <begin position="1"/>
        <end position="25"/>
    </location>
</feature>
<evidence type="ECO:0000313" key="17">
    <source>
        <dbReference type="Proteomes" id="UP000524007"/>
    </source>
</evidence>
<keyword evidence="9 12" id="KW-0339">Growth factor</keyword>
<keyword evidence="17" id="KW-1185">Reference proteome</keyword>
<dbReference type="InterPro" id="IPR015615">
    <property type="entry name" value="TGF-beta-rel"/>
</dbReference>
<keyword evidence="4" id="KW-0217">Developmental protein</keyword>
<evidence type="ECO:0000256" key="10">
    <source>
        <dbReference type="ARBA" id="ARBA00023157"/>
    </source>
</evidence>
<keyword evidence="10" id="KW-1015">Disulfide bond</keyword>
<gene>
    <name evidence="16" type="primary">Gdf6_0</name>
    <name evidence="16" type="ORF">LEILUT_R14434</name>
</gene>
<dbReference type="GO" id="GO:0006915">
    <property type="term" value="P:apoptotic process"/>
    <property type="evidence" value="ECO:0007669"/>
    <property type="project" value="UniProtKB-KW"/>
</dbReference>
<evidence type="ECO:0000256" key="9">
    <source>
        <dbReference type="ARBA" id="ARBA00023030"/>
    </source>
</evidence>
<evidence type="ECO:0000256" key="12">
    <source>
        <dbReference type="RuleBase" id="RU000354"/>
    </source>
</evidence>
<comment type="similarity">
    <text evidence="2 12">Belongs to the TGF-beta family.</text>
</comment>
<dbReference type="GO" id="GO:0030509">
    <property type="term" value="P:BMP signaling pathway"/>
    <property type="evidence" value="ECO:0007669"/>
    <property type="project" value="TreeGrafter"/>
</dbReference>
<feature type="chain" id="PRO_5029696619" evidence="14">
    <location>
        <begin position="26"/>
        <end position="311"/>
    </location>
</feature>
<organism evidence="16 17">
    <name type="scientific">Leiothrix lutea</name>
    <name type="common">Red-billed leiothrix</name>
    <name type="synonym">Sylvia lutea</name>
    <dbReference type="NCBI Taxonomy" id="36275"/>
    <lineage>
        <taxon>Eukaryota</taxon>
        <taxon>Metazoa</taxon>
        <taxon>Chordata</taxon>
        <taxon>Craniata</taxon>
        <taxon>Vertebrata</taxon>
        <taxon>Euteleostomi</taxon>
        <taxon>Archelosauria</taxon>
        <taxon>Archosauria</taxon>
        <taxon>Dinosauria</taxon>
        <taxon>Saurischia</taxon>
        <taxon>Theropoda</taxon>
        <taxon>Coelurosauria</taxon>
        <taxon>Aves</taxon>
        <taxon>Neognathae</taxon>
        <taxon>Neoaves</taxon>
        <taxon>Telluraves</taxon>
        <taxon>Australaves</taxon>
        <taxon>Passeriformes</taxon>
        <taxon>Sylvioidea</taxon>
        <taxon>Leiothrichidae</taxon>
        <taxon>Leiothrix</taxon>
    </lineage>
</organism>
<dbReference type="PROSITE" id="PS51362">
    <property type="entry name" value="TGF_BETA_2"/>
    <property type="match status" value="1"/>
</dbReference>
<feature type="non-terminal residue" evidence="16">
    <location>
        <position position="1"/>
    </location>
</feature>
<dbReference type="PANTHER" id="PTHR11848:SF43">
    <property type="entry name" value="GROWTH_DIFFERENTIATION FACTOR 6"/>
    <property type="match status" value="1"/>
</dbReference>
<evidence type="ECO:0000256" key="1">
    <source>
        <dbReference type="ARBA" id="ARBA00004613"/>
    </source>
</evidence>
<evidence type="ECO:0000256" key="5">
    <source>
        <dbReference type="ARBA" id="ARBA00022525"/>
    </source>
</evidence>
<dbReference type="GO" id="GO:0008083">
    <property type="term" value="F:growth factor activity"/>
    <property type="evidence" value="ECO:0007669"/>
    <property type="project" value="UniProtKB-KW"/>
</dbReference>
<dbReference type="GO" id="GO:0005615">
    <property type="term" value="C:extracellular space"/>
    <property type="evidence" value="ECO:0007669"/>
    <property type="project" value="TreeGrafter"/>
</dbReference>
<evidence type="ECO:0000256" key="8">
    <source>
        <dbReference type="ARBA" id="ARBA00022729"/>
    </source>
</evidence>
<evidence type="ECO:0000256" key="14">
    <source>
        <dbReference type="SAM" id="SignalP"/>
    </source>
</evidence>
<dbReference type="FunFam" id="2.10.90.10:FF:000001">
    <property type="entry name" value="Bone morphogenetic protein 4"/>
    <property type="match status" value="1"/>
</dbReference>
<keyword evidence="11" id="KW-0325">Glycoprotein</keyword>
<dbReference type="Pfam" id="PF00019">
    <property type="entry name" value="TGF_beta"/>
    <property type="match status" value="1"/>
</dbReference>
<evidence type="ECO:0000256" key="11">
    <source>
        <dbReference type="ARBA" id="ARBA00023180"/>
    </source>
</evidence>
<evidence type="ECO:0000259" key="15">
    <source>
        <dbReference type="PROSITE" id="PS51362"/>
    </source>
</evidence>
<dbReference type="AlphaFoldDB" id="A0A7L1ZFL7"/>
<keyword evidence="8 14" id="KW-0732">Signal</keyword>
<dbReference type="SUPFAM" id="SSF57501">
    <property type="entry name" value="Cystine-knot cytokines"/>
    <property type="match status" value="1"/>
</dbReference>
<feature type="non-terminal residue" evidence="16">
    <location>
        <position position="311"/>
    </location>
</feature>
<proteinExistence type="inferred from homology"/>
<comment type="caution">
    <text evidence="16">The sequence shown here is derived from an EMBL/GenBank/DDBJ whole genome shotgun (WGS) entry which is preliminary data.</text>
</comment>
<protein>
    <submittedName>
        <fullName evidence="16">GDF6 factor</fullName>
    </submittedName>
</protein>
<evidence type="ECO:0000313" key="16">
    <source>
        <dbReference type="EMBL" id="NXP33786.1"/>
    </source>
</evidence>
<feature type="domain" description="TGF-beta family profile" evidence="15">
    <location>
        <begin position="240"/>
        <end position="311"/>
    </location>
</feature>
<evidence type="ECO:0000256" key="3">
    <source>
        <dbReference type="ARBA" id="ARBA00011748"/>
    </source>
</evidence>
<dbReference type="Gene3D" id="2.10.90.10">
    <property type="entry name" value="Cystine-knot cytokines"/>
    <property type="match status" value="1"/>
</dbReference>
<dbReference type="PANTHER" id="PTHR11848">
    <property type="entry name" value="TGF-BETA FAMILY"/>
    <property type="match status" value="1"/>
</dbReference>
<evidence type="ECO:0000256" key="2">
    <source>
        <dbReference type="ARBA" id="ARBA00006656"/>
    </source>
</evidence>
<sequence>MNARRALLSAALLASLLWDLPCCLPASLPASSELAASSKGGRSRRVPRSPRENRPRQGGHAMDRALPRAEPHEYMLSLFRTYSIAEKLGINASFFQSSKSANTITSFVDRGRDDLSPAPLRRQQYVFDVSTLSETEELVGAELRLFRRAPHGRPPPAAPLHVQLSACLSPRPLDSRALDPGTASSSGWEVFDVRQGLRELRPWKRLCLELRASADRGPRRWLDLRGLGFARRPRPAQERAGVCDFPLRSHLEPTNHAIIQTLMNSMDPGSTPPSCCVPTKLTPISILYIDAGNNVVYKQYEDMVVESCGCR</sequence>
<dbReference type="SMART" id="SM00204">
    <property type="entry name" value="TGFB"/>
    <property type="match status" value="1"/>
</dbReference>
<keyword evidence="7" id="KW-0053">Apoptosis</keyword>
<evidence type="ECO:0000256" key="6">
    <source>
        <dbReference type="ARBA" id="ARBA00022685"/>
    </source>
</evidence>
<dbReference type="GO" id="GO:0005125">
    <property type="term" value="F:cytokine activity"/>
    <property type="evidence" value="ECO:0007669"/>
    <property type="project" value="TreeGrafter"/>
</dbReference>